<gene>
    <name evidence="3" type="ORF">LF1_33190</name>
</gene>
<dbReference type="Proteomes" id="UP000322699">
    <property type="component" value="Unassembled WGS sequence"/>
</dbReference>
<dbReference type="RefSeq" id="WP_068258481.1">
    <property type="nucleotide sequence ID" value="NZ_LWSK01000005.1"/>
</dbReference>
<accession>A0A5B1CI08</accession>
<organism evidence="3 4">
    <name type="scientific">Rubripirellula obstinata</name>
    <dbReference type="NCBI Taxonomy" id="406547"/>
    <lineage>
        <taxon>Bacteria</taxon>
        <taxon>Pseudomonadati</taxon>
        <taxon>Planctomycetota</taxon>
        <taxon>Planctomycetia</taxon>
        <taxon>Pirellulales</taxon>
        <taxon>Pirellulaceae</taxon>
        <taxon>Rubripirellula</taxon>
    </lineage>
</organism>
<evidence type="ECO:0000313" key="4">
    <source>
        <dbReference type="Proteomes" id="UP000322699"/>
    </source>
</evidence>
<dbReference type="GO" id="GO:0005829">
    <property type="term" value="C:cytosol"/>
    <property type="evidence" value="ECO:0007669"/>
    <property type="project" value="TreeGrafter"/>
</dbReference>
<reference evidence="3 4" key="1">
    <citation type="submission" date="2019-08" db="EMBL/GenBank/DDBJ databases">
        <title>Deep-cultivation of Planctomycetes and their phenomic and genomic characterization uncovers novel biology.</title>
        <authorList>
            <person name="Wiegand S."/>
            <person name="Jogler M."/>
            <person name="Boedeker C."/>
            <person name="Pinto D."/>
            <person name="Vollmers J."/>
            <person name="Rivas-Marin E."/>
            <person name="Kohn T."/>
            <person name="Peeters S.H."/>
            <person name="Heuer A."/>
            <person name="Rast P."/>
            <person name="Oberbeckmann S."/>
            <person name="Bunk B."/>
            <person name="Jeske O."/>
            <person name="Meyerdierks A."/>
            <person name="Storesund J.E."/>
            <person name="Kallscheuer N."/>
            <person name="Luecker S."/>
            <person name="Lage O.M."/>
            <person name="Pohl T."/>
            <person name="Merkel B.J."/>
            <person name="Hornburger P."/>
            <person name="Mueller R.-W."/>
            <person name="Bruemmer F."/>
            <person name="Labrenz M."/>
            <person name="Spormann A.M."/>
            <person name="Op Den Camp H."/>
            <person name="Overmann J."/>
            <person name="Amann R."/>
            <person name="Jetten M.S.M."/>
            <person name="Mascher T."/>
            <person name="Medema M.H."/>
            <person name="Devos D.P."/>
            <person name="Kaster A.-K."/>
            <person name="Ovreas L."/>
            <person name="Rohde M."/>
            <person name="Galperin M.Y."/>
            <person name="Jogler C."/>
        </authorList>
    </citation>
    <scope>NUCLEOTIDE SEQUENCE [LARGE SCALE GENOMIC DNA]</scope>
    <source>
        <strain evidence="3 4">LF1</strain>
    </source>
</reference>
<keyword evidence="4" id="KW-1185">Reference proteome</keyword>
<dbReference type="Pfam" id="PF02622">
    <property type="entry name" value="DUF179"/>
    <property type="match status" value="1"/>
</dbReference>
<dbReference type="EMBL" id="VRLW01000001">
    <property type="protein sequence ID" value="KAA1260778.1"/>
    <property type="molecule type" value="Genomic_DNA"/>
</dbReference>
<evidence type="ECO:0000313" key="3">
    <source>
        <dbReference type="EMBL" id="KAA1260778.1"/>
    </source>
</evidence>
<dbReference type="Gene3D" id="3.40.1740.10">
    <property type="entry name" value="VC0467-like"/>
    <property type="match status" value="1"/>
</dbReference>
<dbReference type="InterPro" id="IPR003774">
    <property type="entry name" value="AlgH-like"/>
</dbReference>
<name>A0A5B1CI08_9BACT</name>
<evidence type="ECO:0000256" key="1">
    <source>
        <dbReference type="ARBA" id="ARBA00009600"/>
    </source>
</evidence>
<dbReference type="AlphaFoldDB" id="A0A5B1CI08"/>
<comment type="caution">
    <text evidence="3">The sequence shown here is derived from an EMBL/GenBank/DDBJ whole genome shotgun (WGS) entry which is preliminary data.</text>
</comment>
<dbReference type="PANTHER" id="PTHR30327:SF1">
    <property type="entry name" value="UPF0301 PROTEIN YQGE"/>
    <property type="match status" value="1"/>
</dbReference>
<dbReference type="PANTHER" id="PTHR30327">
    <property type="entry name" value="UNCHARACTERIZED PROTEIN YQGE"/>
    <property type="match status" value="1"/>
</dbReference>
<dbReference type="OrthoDB" id="264854at2"/>
<feature type="region of interest" description="Disordered" evidence="2">
    <location>
        <begin position="54"/>
        <end position="99"/>
    </location>
</feature>
<dbReference type="SUPFAM" id="SSF143456">
    <property type="entry name" value="VC0467-like"/>
    <property type="match status" value="1"/>
</dbReference>
<protein>
    <submittedName>
        <fullName evidence="3">Uncharacterized protein</fullName>
    </submittedName>
</protein>
<proteinExistence type="inferred from homology"/>
<comment type="similarity">
    <text evidence="1">Belongs to the UPF0301 (AlgH) family.</text>
</comment>
<feature type="compositionally biased region" description="Low complexity" evidence="2">
    <location>
        <begin position="54"/>
        <end position="71"/>
    </location>
</feature>
<evidence type="ECO:0000256" key="2">
    <source>
        <dbReference type="SAM" id="MobiDB-lite"/>
    </source>
</evidence>
<sequence length="229" mass="24864">MTESLTGQLLVASSLVTQPMYAAGVCLVVHQDDQNVIGVMLNRPMKPSPEMLLELLSPNSSDDPSGKSGDPQDSEAGLMDSESQTDRLPNSEMDLQFPHGSKSMAESPLAMLHFGGPNSGPVVAIHQDQQQAEAETGDGIYVAAQKHHLENLVRDPKASYRLIVGHLSWKPEQLEHELAAGVWHQIPATLKTVFSSHEEMWPGIIRRATSNSVSKWLGIPDAKGMGELN</sequence>